<keyword evidence="1" id="KW-0472">Membrane</keyword>
<feature type="transmembrane region" description="Helical" evidence="1">
    <location>
        <begin position="39"/>
        <end position="58"/>
    </location>
</feature>
<proteinExistence type="predicted"/>
<evidence type="ECO:0000313" key="3">
    <source>
        <dbReference type="Proteomes" id="UP000285456"/>
    </source>
</evidence>
<dbReference type="EMBL" id="QWEH01000002">
    <property type="protein sequence ID" value="RHW34472.1"/>
    <property type="molecule type" value="Genomic_DNA"/>
</dbReference>
<gene>
    <name evidence="2" type="ORF">D1B32_04720</name>
</gene>
<dbReference type="RefSeq" id="WP_118888759.1">
    <property type="nucleotide sequence ID" value="NZ_PHUT01000002.1"/>
</dbReference>
<evidence type="ECO:0000313" key="2">
    <source>
        <dbReference type="EMBL" id="RHW34472.1"/>
    </source>
</evidence>
<sequence length="66" mass="7194">MSNDSSSKLAKWREKYGAIVIALSCLLSAITIWGDNWILTGILVLGVLICGTIGVFDVKRAIKKKN</sequence>
<keyword evidence="3" id="KW-1185">Reference proteome</keyword>
<dbReference type="Proteomes" id="UP000285456">
    <property type="component" value="Unassembled WGS sequence"/>
</dbReference>
<dbReference type="AlphaFoldDB" id="A0A417YM74"/>
<organism evidence="2 3">
    <name type="scientific">Oceanobacillus profundus</name>
    <dbReference type="NCBI Taxonomy" id="372463"/>
    <lineage>
        <taxon>Bacteria</taxon>
        <taxon>Bacillati</taxon>
        <taxon>Bacillota</taxon>
        <taxon>Bacilli</taxon>
        <taxon>Bacillales</taxon>
        <taxon>Bacillaceae</taxon>
        <taxon>Oceanobacillus</taxon>
    </lineage>
</organism>
<evidence type="ECO:0000256" key="1">
    <source>
        <dbReference type="SAM" id="Phobius"/>
    </source>
</evidence>
<dbReference type="OrthoDB" id="2428698at2"/>
<reference evidence="2 3" key="1">
    <citation type="journal article" date="2007" name="Int. J. Syst. Evol. Microbiol.">
        <title>Oceanobacillus profundus sp. nov., isolated from a deep-sea sediment core.</title>
        <authorList>
            <person name="Kim Y.G."/>
            <person name="Choi D.H."/>
            <person name="Hyun S."/>
            <person name="Cho B.C."/>
        </authorList>
    </citation>
    <scope>NUCLEOTIDE SEQUENCE [LARGE SCALE GENOMIC DNA]</scope>
    <source>
        <strain evidence="2 3">DSM 18246</strain>
    </source>
</reference>
<keyword evidence="1" id="KW-1133">Transmembrane helix</keyword>
<feature type="transmembrane region" description="Helical" evidence="1">
    <location>
        <begin position="16"/>
        <end position="33"/>
    </location>
</feature>
<keyword evidence="1" id="KW-0812">Transmembrane</keyword>
<protein>
    <submittedName>
        <fullName evidence="2">Uncharacterized protein</fullName>
    </submittedName>
</protein>
<comment type="caution">
    <text evidence="2">The sequence shown here is derived from an EMBL/GenBank/DDBJ whole genome shotgun (WGS) entry which is preliminary data.</text>
</comment>
<accession>A0A417YM74</accession>
<name>A0A417YM74_9BACI</name>